<dbReference type="EMBL" id="CM016553">
    <property type="protein sequence ID" value="TKW31045.1"/>
    <property type="molecule type" value="Genomic_DNA"/>
</dbReference>
<keyword evidence="2" id="KW-1185">Reference proteome</keyword>
<dbReference type="Proteomes" id="UP000298652">
    <property type="component" value="Chromosome 2"/>
</dbReference>
<gene>
    <name evidence="1" type="ORF">SEVIR_2G079100v2</name>
</gene>
<name>A0A4U6VQD8_SETVI</name>
<evidence type="ECO:0000313" key="1">
    <source>
        <dbReference type="EMBL" id="TKW31045.1"/>
    </source>
</evidence>
<sequence length="193" mass="20927">MQTVACFAAAPPPVAWLEGDVLAEYLLFLEETASPPPPARVPVAWLEGQVCDEFLRFLEESRAVAAAAVDPERQEEEHCGGLVVDGDHRSFADAEGGFMEDDASAMELEEDESGDGGVCAEKGEQEAEAVLELLLPHILDLPAFRSRAPAPAPVQQEPVLGFSCYRGGWLQNWVSLIEARRIAAARLLALTKR</sequence>
<dbReference type="AlphaFoldDB" id="A0A4U6VQD8"/>
<dbReference type="Gramene" id="TKW31045">
    <property type="protein sequence ID" value="TKW31045"/>
    <property type="gene ID" value="SEVIR_2G079100v2"/>
</dbReference>
<reference evidence="1" key="1">
    <citation type="submission" date="2019-03" db="EMBL/GenBank/DDBJ databases">
        <title>WGS assembly of Setaria viridis.</title>
        <authorList>
            <person name="Huang P."/>
            <person name="Jenkins J."/>
            <person name="Grimwood J."/>
            <person name="Barry K."/>
            <person name="Healey A."/>
            <person name="Mamidi S."/>
            <person name="Sreedasyam A."/>
            <person name="Shu S."/>
            <person name="Feldman M."/>
            <person name="Wu J."/>
            <person name="Yu Y."/>
            <person name="Chen C."/>
            <person name="Johnson J."/>
            <person name="Rokhsar D."/>
            <person name="Baxter I."/>
            <person name="Schmutz J."/>
            <person name="Brutnell T."/>
            <person name="Kellogg E."/>
        </authorList>
    </citation>
    <scope>NUCLEOTIDE SEQUENCE [LARGE SCALE GENOMIC DNA]</scope>
</reference>
<organism evidence="1 2">
    <name type="scientific">Setaria viridis</name>
    <name type="common">Green bristlegrass</name>
    <name type="synonym">Setaria italica subsp. viridis</name>
    <dbReference type="NCBI Taxonomy" id="4556"/>
    <lineage>
        <taxon>Eukaryota</taxon>
        <taxon>Viridiplantae</taxon>
        <taxon>Streptophyta</taxon>
        <taxon>Embryophyta</taxon>
        <taxon>Tracheophyta</taxon>
        <taxon>Spermatophyta</taxon>
        <taxon>Magnoliopsida</taxon>
        <taxon>Liliopsida</taxon>
        <taxon>Poales</taxon>
        <taxon>Poaceae</taxon>
        <taxon>PACMAD clade</taxon>
        <taxon>Panicoideae</taxon>
        <taxon>Panicodae</taxon>
        <taxon>Paniceae</taxon>
        <taxon>Cenchrinae</taxon>
        <taxon>Setaria</taxon>
    </lineage>
</organism>
<accession>A0A4U6VQD8</accession>
<proteinExistence type="predicted"/>
<evidence type="ECO:0000313" key="2">
    <source>
        <dbReference type="Proteomes" id="UP000298652"/>
    </source>
</evidence>
<protein>
    <submittedName>
        <fullName evidence="1">Uncharacterized protein</fullName>
    </submittedName>
</protein>